<keyword evidence="1" id="KW-0812">Transmembrane</keyword>
<reference evidence="2 3" key="1">
    <citation type="submission" date="2023-05" db="EMBL/GenBank/DDBJ databases">
        <title>Lysobacter sp. strain LF1 Genome sequencing and assembly.</title>
        <authorList>
            <person name="Jung Y."/>
        </authorList>
    </citation>
    <scope>NUCLEOTIDE SEQUENCE [LARGE SCALE GENOMIC DNA]</scope>
    <source>
        <strain evidence="2 3">LF1</strain>
    </source>
</reference>
<feature type="transmembrane region" description="Helical" evidence="1">
    <location>
        <begin position="137"/>
        <end position="158"/>
    </location>
</feature>
<comment type="caution">
    <text evidence="2">The sequence shown here is derived from an EMBL/GenBank/DDBJ whole genome shotgun (WGS) entry which is preliminary data.</text>
</comment>
<evidence type="ECO:0000256" key="1">
    <source>
        <dbReference type="SAM" id="Phobius"/>
    </source>
</evidence>
<keyword evidence="1" id="KW-1133">Transmembrane helix</keyword>
<feature type="transmembrane region" description="Helical" evidence="1">
    <location>
        <begin position="165"/>
        <end position="185"/>
    </location>
</feature>
<evidence type="ECO:0000313" key="3">
    <source>
        <dbReference type="Proteomes" id="UP001321580"/>
    </source>
</evidence>
<dbReference type="EMBL" id="JASGBI010000001">
    <property type="protein sequence ID" value="MDI9238954.1"/>
    <property type="molecule type" value="Genomic_DNA"/>
</dbReference>
<keyword evidence="1" id="KW-0472">Membrane</keyword>
<sequence>MDAFNYLSVMVSMVLGLGLTQLFAGIGNMVQVRRRVKPYWVHSVWIVLMMGLHIQMWWSFWMLRVVQEWTYTGFAFVLLGPATLVISSHVLLPELVDGTIDVEKHYYDTRRVFFGLLAGAGAWALVLEAGMGLRSLIVPFRMVQVFGIVLMVLCAWTANRRVHAVSTFIVIAMLVSTTLLTRYRLGQVGME</sequence>
<feature type="transmembrane region" description="Helical" evidence="1">
    <location>
        <begin position="112"/>
        <end position="131"/>
    </location>
</feature>
<feature type="transmembrane region" description="Helical" evidence="1">
    <location>
        <begin position="6"/>
        <end position="27"/>
    </location>
</feature>
<dbReference type="RefSeq" id="WP_283212382.1">
    <property type="nucleotide sequence ID" value="NZ_JASGBI010000001.1"/>
</dbReference>
<feature type="transmembrane region" description="Helical" evidence="1">
    <location>
        <begin position="70"/>
        <end position="92"/>
    </location>
</feature>
<organism evidence="2 3">
    <name type="scientific">Lysobacter stagni</name>
    <dbReference type="NCBI Taxonomy" id="3045172"/>
    <lineage>
        <taxon>Bacteria</taxon>
        <taxon>Pseudomonadati</taxon>
        <taxon>Pseudomonadota</taxon>
        <taxon>Gammaproteobacteria</taxon>
        <taxon>Lysobacterales</taxon>
        <taxon>Lysobacteraceae</taxon>
        <taxon>Lysobacter</taxon>
    </lineage>
</organism>
<feature type="transmembrane region" description="Helical" evidence="1">
    <location>
        <begin position="39"/>
        <end position="58"/>
    </location>
</feature>
<accession>A0ABT6XFW6</accession>
<name>A0ABT6XFW6_9GAMM</name>
<protein>
    <recommendedName>
        <fullName evidence="4">GGDEF domain-containing protein</fullName>
    </recommendedName>
</protein>
<gene>
    <name evidence="2" type="ORF">QLQ15_08500</name>
</gene>
<proteinExistence type="predicted"/>
<dbReference type="Proteomes" id="UP001321580">
    <property type="component" value="Unassembled WGS sequence"/>
</dbReference>
<keyword evidence="3" id="KW-1185">Reference proteome</keyword>
<evidence type="ECO:0000313" key="2">
    <source>
        <dbReference type="EMBL" id="MDI9238954.1"/>
    </source>
</evidence>
<evidence type="ECO:0008006" key="4">
    <source>
        <dbReference type="Google" id="ProtNLM"/>
    </source>
</evidence>